<dbReference type="PANTHER" id="PTHR43591">
    <property type="entry name" value="METHYLTRANSFERASE"/>
    <property type="match status" value="1"/>
</dbReference>
<evidence type="ECO:0000313" key="6">
    <source>
        <dbReference type="EMBL" id="RDU67378.1"/>
    </source>
</evidence>
<reference evidence="6 7" key="1">
    <citation type="submission" date="2018-04" db="EMBL/GenBank/DDBJ databases">
        <title>Novel Campyloabacter and Helicobacter Species and Strains.</title>
        <authorList>
            <person name="Mannion A.J."/>
            <person name="Shen Z."/>
            <person name="Fox J.G."/>
        </authorList>
    </citation>
    <scope>NUCLEOTIDE SEQUENCE [LARGE SCALE GENOMIC DNA]</scope>
    <source>
        <strain evidence="6 7">MIT 12-6600</strain>
    </source>
</reference>
<sequence>MQDKQTQIIDMFNTIAPKYDLANRAMSLGIDRAWRKEACRLAFLELKTQHNIVIADIACGSGDMITSWIHNAPKDTHIEQIYGYDPSEEMLKVAQEKLRNLDTNIELLKGEAKKLPFADQSIDILSISFGLRNVLEYKQALDEFVRVLKPNGIVVILEFFKPQNTTLLQKCMSFYTTKILPFIGGIISSNLKAYQYLPQSMQNFVSTNELEALMQERGIRTLLLKGYSANVATLYVGVK</sequence>
<dbReference type="PROSITE" id="PS01183">
    <property type="entry name" value="UBIE_1"/>
    <property type="match status" value="1"/>
</dbReference>
<dbReference type="UniPathway" id="UPA00079">
    <property type="reaction ID" value="UER00169"/>
</dbReference>
<comment type="caution">
    <text evidence="5">Lacks conserved residue(s) required for the propagation of feature annotation.</text>
</comment>
<evidence type="ECO:0000256" key="2">
    <source>
        <dbReference type="ARBA" id="ARBA00022603"/>
    </source>
</evidence>
<comment type="function">
    <text evidence="5">Methyltransferase required for the conversion of demethylmenaquinol (DMKH2) to menaquinol (MKH2).</text>
</comment>
<dbReference type="RefSeq" id="WP_115571090.1">
    <property type="nucleotide sequence ID" value="NZ_NXLT01000003.1"/>
</dbReference>
<dbReference type="InterPro" id="IPR029063">
    <property type="entry name" value="SAM-dependent_MTases_sf"/>
</dbReference>
<gene>
    <name evidence="5" type="primary">menG</name>
    <name evidence="6" type="ORF">CQA54_05255</name>
</gene>
<feature type="binding site" evidence="5">
    <location>
        <position position="85"/>
    </location>
    <ligand>
        <name>S-adenosyl-L-methionine</name>
        <dbReference type="ChEBI" id="CHEBI:59789"/>
    </ligand>
</feature>
<name>A0A3D8IQ29_9HELI</name>
<feature type="binding site" evidence="5">
    <location>
        <position position="128"/>
    </location>
    <ligand>
        <name>S-adenosyl-L-methionine</name>
        <dbReference type="ChEBI" id="CHEBI:59789"/>
    </ligand>
</feature>
<proteinExistence type="inferred from homology"/>
<dbReference type="Pfam" id="PF01209">
    <property type="entry name" value="Ubie_methyltran"/>
    <property type="match status" value="1"/>
</dbReference>
<organism evidence="6 7">
    <name type="scientific">Helicobacter equorum</name>
    <dbReference type="NCBI Taxonomy" id="361872"/>
    <lineage>
        <taxon>Bacteria</taxon>
        <taxon>Pseudomonadati</taxon>
        <taxon>Campylobacterota</taxon>
        <taxon>Epsilonproteobacteria</taxon>
        <taxon>Campylobacterales</taxon>
        <taxon>Helicobacteraceae</taxon>
        <taxon>Helicobacter</taxon>
    </lineage>
</organism>
<comment type="caution">
    <text evidence="6">The sequence shown here is derived from an EMBL/GenBank/DDBJ whole genome shotgun (WGS) entry which is preliminary data.</text>
</comment>
<dbReference type="GO" id="GO:0009234">
    <property type="term" value="P:menaquinone biosynthetic process"/>
    <property type="evidence" value="ECO:0007669"/>
    <property type="project" value="UniProtKB-UniRule"/>
</dbReference>
<keyword evidence="1 5" id="KW-0474">Menaquinone biosynthesis</keyword>
<dbReference type="HAMAP" id="MF_01813">
    <property type="entry name" value="MenG_UbiE_methyltr"/>
    <property type="match status" value="1"/>
</dbReference>
<dbReference type="CDD" id="cd02440">
    <property type="entry name" value="AdoMet_MTases"/>
    <property type="match status" value="1"/>
</dbReference>
<evidence type="ECO:0000313" key="7">
    <source>
        <dbReference type="Proteomes" id="UP000256514"/>
    </source>
</evidence>
<dbReference type="GO" id="GO:0032259">
    <property type="term" value="P:methylation"/>
    <property type="evidence" value="ECO:0007669"/>
    <property type="project" value="UniProtKB-KW"/>
</dbReference>
<dbReference type="Proteomes" id="UP000256514">
    <property type="component" value="Unassembled WGS sequence"/>
</dbReference>
<keyword evidence="4 5" id="KW-0949">S-adenosyl-L-methionine</keyword>
<evidence type="ECO:0000256" key="1">
    <source>
        <dbReference type="ARBA" id="ARBA00022428"/>
    </source>
</evidence>
<evidence type="ECO:0000256" key="4">
    <source>
        <dbReference type="ARBA" id="ARBA00022691"/>
    </source>
</evidence>
<dbReference type="GO" id="GO:0008425">
    <property type="term" value="F:2-methoxy-6-polyprenyl-1,4-benzoquinol methyltransferase activity"/>
    <property type="evidence" value="ECO:0007669"/>
    <property type="project" value="TreeGrafter"/>
</dbReference>
<feature type="binding site" evidence="5">
    <location>
        <position position="61"/>
    </location>
    <ligand>
        <name>S-adenosyl-L-methionine</name>
        <dbReference type="ChEBI" id="CHEBI:59789"/>
    </ligand>
</feature>
<dbReference type="InterPro" id="IPR004033">
    <property type="entry name" value="UbiE/COQ5_MeTrFase"/>
</dbReference>
<evidence type="ECO:0000256" key="5">
    <source>
        <dbReference type="HAMAP-Rule" id="MF_01813"/>
    </source>
</evidence>
<dbReference type="NCBIfam" id="NF001244">
    <property type="entry name" value="PRK00216.1-5"/>
    <property type="match status" value="1"/>
</dbReference>
<comment type="pathway">
    <text evidence="5">Quinol/quinone metabolism; menaquinone biosynthesis; menaquinol from 1,4-dihydroxy-2-naphthoate: step 2/2.</text>
</comment>
<dbReference type="PROSITE" id="PS51608">
    <property type="entry name" value="SAM_MT_UBIE"/>
    <property type="match status" value="1"/>
</dbReference>
<keyword evidence="2 5" id="KW-0489">Methyltransferase</keyword>
<dbReference type="EMBL" id="NXLT01000003">
    <property type="protein sequence ID" value="RDU67378.1"/>
    <property type="molecule type" value="Genomic_DNA"/>
</dbReference>
<dbReference type="EC" id="2.1.1.163" evidence="5"/>
<dbReference type="InterPro" id="IPR023576">
    <property type="entry name" value="UbiE/COQ5_MeTrFase_CS"/>
</dbReference>
<dbReference type="PANTHER" id="PTHR43591:SF24">
    <property type="entry name" value="2-METHOXY-6-POLYPRENYL-1,4-BENZOQUINOL METHYLASE, MITOCHONDRIAL"/>
    <property type="match status" value="1"/>
</dbReference>
<dbReference type="SUPFAM" id="SSF53335">
    <property type="entry name" value="S-adenosyl-L-methionine-dependent methyltransferases"/>
    <property type="match status" value="1"/>
</dbReference>
<accession>A0A3D8IQ29</accession>
<comment type="catalytic activity">
    <reaction evidence="5">
        <text>a 2-demethylmenaquinol + S-adenosyl-L-methionine = a menaquinol + S-adenosyl-L-homocysteine + H(+)</text>
        <dbReference type="Rhea" id="RHEA:42640"/>
        <dbReference type="Rhea" id="RHEA-COMP:9539"/>
        <dbReference type="Rhea" id="RHEA-COMP:9563"/>
        <dbReference type="ChEBI" id="CHEBI:15378"/>
        <dbReference type="ChEBI" id="CHEBI:18151"/>
        <dbReference type="ChEBI" id="CHEBI:55437"/>
        <dbReference type="ChEBI" id="CHEBI:57856"/>
        <dbReference type="ChEBI" id="CHEBI:59789"/>
        <dbReference type="EC" id="2.1.1.163"/>
    </reaction>
</comment>
<keyword evidence="3 5" id="KW-0808">Transferase</keyword>
<dbReference type="NCBIfam" id="TIGR01934">
    <property type="entry name" value="MenG_MenH_UbiE"/>
    <property type="match status" value="1"/>
</dbReference>
<comment type="similarity">
    <text evidence="5">Belongs to the class I-like SAM-binding methyltransferase superfamily. MenG/UbiE family.</text>
</comment>
<dbReference type="OrthoDB" id="9808140at2"/>
<dbReference type="GO" id="GO:0043770">
    <property type="term" value="F:demethylmenaquinone methyltransferase activity"/>
    <property type="evidence" value="ECO:0007669"/>
    <property type="project" value="UniProtKB-UniRule"/>
</dbReference>
<keyword evidence="7" id="KW-1185">Reference proteome</keyword>
<dbReference type="Gene3D" id="3.40.50.150">
    <property type="entry name" value="Vaccinia Virus protein VP39"/>
    <property type="match status" value="1"/>
</dbReference>
<dbReference type="AlphaFoldDB" id="A0A3D8IQ29"/>
<evidence type="ECO:0000256" key="3">
    <source>
        <dbReference type="ARBA" id="ARBA00022679"/>
    </source>
</evidence>
<protein>
    <recommendedName>
        <fullName evidence="5">Demethylmenaquinone methyltransferase</fullName>
        <ecNumber evidence="5">2.1.1.163</ecNumber>
    </recommendedName>
</protein>
<dbReference type="UniPathway" id="UPA00232"/>